<keyword evidence="1" id="KW-0175">Coiled coil</keyword>
<protein>
    <submittedName>
        <fullName evidence="5">Uncharacterized protein</fullName>
    </submittedName>
</protein>
<evidence type="ECO:0000256" key="2">
    <source>
        <dbReference type="SAM" id="MobiDB-lite"/>
    </source>
</evidence>
<feature type="coiled-coil region" evidence="1">
    <location>
        <begin position="68"/>
        <end position="95"/>
    </location>
</feature>
<evidence type="ECO:0000259" key="3">
    <source>
        <dbReference type="Pfam" id="PF04784"/>
    </source>
</evidence>
<evidence type="ECO:0000256" key="1">
    <source>
        <dbReference type="SAM" id="Coils"/>
    </source>
</evidence>
<organism evidence="5 6">
    <name type="scientific">Perilla frutescens var. hirtella</name>
    <name type="common">Perilla citriodora</name>
    <name type="synonym">Perilla setoyensis</name>
    <dbReference type="NCBI Taxonomy" id="608512"/>
    <lineage>
        <taxon>Eukaryota</taxon>
        <taxon>Viridiplantae</taxon>
        <taxon>Streptophyta</taxon>
        <taxon>Embryophyta</taxon>
        <taxon>Tracheophyta</taxon>
        <taxon>Spermatophyta</taxon>
        <taxon>Magnoliopsida</taxon>
        <taxon>eudicotyledons</taxon>
        <taxon>Gunneridae</taxon>
        <taxon>Pentapetalae</taxon>
        <taxon>asterids</taxon>
        <taxon>lamiids</taxon>
        <taxon>Lamiales</taxon>
        <taxon>Lamiaceae</taxon>
        <taxon>Nepetoideae</taxon>
        <taxon>Elsholtzieae</taxon>
        <taxon>Perilla</taxon>
    </lineage>
</organism>
<feature type="domain" description="DUF547" evidence="3">
    <location>
        <begin position="363"/>
        <end position="457"/>
    </location>
</feature>
<evidence type="ECO:0000313" key="6">
    <source>
        <dbReference type="Proteomes" id="UP001190926"/>
    </source>
</evidence>
<accession>A0AAD4JNL4</accession>
<feature type="compositionally biased region" description="Basic and acidic residues" evidence="2">
    <location>
        <begin position="186"/>
        <end position="197"/>
    </location>
</feature>
<feature type="domain" description="Ternary complex factor MIP1 leucine-zipper" evidence="4">
    <location>
        <begin position="23"/>
        <end position="96"/>
    </location>
</feature>
<dbReference type="InterPro" id="IPR025757">
    <property type="entry name" value="MIP1_Leuzipper"/>
</dbReference>
<comment type="caution">
    <text evidence="5">The sequence shown here is derived from an EMBL/GenBank/DDBJ whole genome shotgun (WGS) entry which is preliminary data.</text>
</comment>
<name>A0AAD4JNL4_PERFH</name>
<sequence>MASQYDLSVNFPLEYRNSKFYGQEKREELEKEVSAFHKMVHKYYEDRLQTRQHNVSALNFPNSLPSNMIELLDELAMVENEITRLESQINVLKAGSKHEKQVHVEPKSQEWERANLRNMQHESPPAPLPPDPCNVSKRANDDQKVKFEMKALHFITKAIKGDYKLSDFSINDKAMNSKRFSSAFHDHGGGIFREKPSKKGGMLRRPSPLRDQPRQPTPKRDRALDTPSEIVPKVAATPLHQEEESIHKWPPNKLSENIMRCLIFIFMRLLRTSRAMELEKPVARTTDFSLSFRAETSSNAKSGLVFPKETRQQDPYGIFDSKESLPRDIGPYKNLVRFTSTSMDLKCIQNSSSGPLFQKLNPEKMLTLINQATINIGGNSINAQTIERFILRKPADSQEKQMLGAKEMILHDLYGLKSFDPNIIFALCCGTRSSPAVKTYTAEGVTAELERSKLEYIQAAIVVTSTQRIAVPELLLRNMFDFGQDVGSLMEWLCHQLPASGSLRKSIVDCFRRIHGGKASAVVEMIPYEYEFQYLFAA</sequence>
<dbReference type="PANTHER" id="PTHR46248">
    <property type="entry name" value="EXPRESSED PROTEIN"/>
    <property type="match status" value="1"/>
</dbReference>
<evidence type="ECO:0000259" key="4">
    <source>
        <dbReference type="Pfam" id="PF14389"/>
    </source>
</evidence>
<dbReference type="AlphaFoldDB" id="A0AAD4JNL4"/>
<dbReference type="Proteomes" id="UP001190926">
    <property type="component" value="Unassembled WGS sequence"/>
</dbReference>
<proteinExistence type="predicted"/>
<gene>
    <name evidence="5" type="ORF">C2S53_007408</name>
</gene>
<dbReference type="InterPro" id="IPR006869">
    <property type="entry name" value="DUF547"/>
</dbReference>
<dbReference type="EMBL" id="SDAM02000019">
    <property type="protein sequence ID" value="KAH6836751.1"/>
    <property type="molecule type" value="Genomic_DNA"/>
</dbReference>
<feature type="region of interest" description="Disordered" evidence="2">
    <location>
        <begin position="186"/>
        <end position="230"/>
    </location>
</feature>
<reference evidence="5 6" key="1">
    <citation type="journal article" date="2021" name="Nat. Commun.">
        <title>Incipient diploidization of the medicinal plant Perilla within 10,000 years.</title>
        <authorList>
            <person name="Zhang Y."/>
            <person name="Shen Q."/>
            <person name="Leng L."/>
            <person name="Zhang D."/>
            <person name="Chen S."/>
            <person name="Shi Y."/>
            <person name="Ning Z."/>
            <person name="Chen S."/>
        </authorList>
    </citation>
    <scope>NUCLEOTIDE SEQUENCE [LARGE SCALE GENOMIC DNA]</scope>
    <source>
        <strain evidence="6">cv. PC099</strain>
    </source>
</reference>
<dbReference type="Pfam" id="PF14389">
    <property type="entry name" value="Lzipper-MIP1"/>
    <property type="match status" value="1"/>
</dbReference>
<evidence type="ECO:0000313" key="5">
    <source>
        <dbReference type="EMBL" id="KAH6836751.1"/>
    </source>
</evidence>
<dbReference type="Pfam" id="PF04784">
    <property type="entry name" value="DUF547"/>
    <property type="match status" value="1"/>
</dbReference>
<keyword evidence="6" id="KW-1185">Reference proteome</keyword>
<dbReference type="PANTHER" id="PTHR46248:SF6">
    <property type="entry name" value="OS03G0859900 PROTEIN"/>
    <property type="match status" value="1"/>
</dbReference>